<organism evidence="2 3">
    <name type="scientific">Niallia alba</name>
    <dbReference type="NCBI Taxonomy" id="2729105"/>
    <lineage>
        <taxon>Bacteria</taxon>
        <taxon>Bacillati</taxon>
        <taxon>Bacillota</taxon>
        <taxon>Bacilli</taxon>
        <taxon>Bacillales</taxon>
        <taxon>Bacillaceae</taxon>
        <taxon>Niallia</taxon>
    </lineage>
</organism>
<protein>
    <submittedName>
        <fullName evidence="2">SMI1/KNR4 family protein</fullName>
    </submittedName>
</protein>
<dbReference type="SMART" id="SM00860">
    <property type="entry name" value="SMI1_KNR4"/>
    <property type="match status" value="1"/>
</dbReference>
<reference evidence="2 3" key="1">
    <citation type="submission" date="2020-04" db="EMBL/GenBank/DDBJ databases">
        <title>Bacillus sp. UniB3 isolated from commercial digestive syrup.</title>
        <authorList>
            <person name="Thorat V."/>
            <person name="Kirdat K."/>
            <person name="Tiwarekar B."/>
            <person name="Yadav A."/>
        </authorList>
    </citation>
    <scope>NUCLEOTIDE SEQUENCE [LARGE SCALE GENOMIC DNA]</scope>
    <source>
        <strain evidence="2 3">UniB3</strain>
    </source>
</reference>
<dbReference type="EMBL" id="JABBPK010000001">
    <property type="protein sequence ID" value="NMO79527.1"/>
    <property type="molecule type" value="Genomic_DNA"/>
</dbReference>
<name>A0A7Y0KBQ8_9BACI</name>
<dbReference type="AlphaFoldDB" id="A0A7Y0KBQ8"/>
<keyword evidence="3" id="KW-1185">Reference proteome</keyword>
<dbReference type="RefSeq" id="WP_169189300.1">
    <property type="nucleotide sequence ID" value="NZ_JABBPK010000001.1"/>
</dbReference>
<dbReference type="Proteomes" id="UP000588491">
    <property type="component" value="Unassembled WGS sequence"/>
</dbReference>
<sequence>MDYEVIRYRIETITSRIKEIGGEVQEVIIDEPASLEQIIKTEEQLGVRLPESFKKVLKEFSGNFSLRWFLPDNMEQPNEFREIFSGRPHWSLELLSQFEEDRMGWIENVFPNPEDEYDVIWHNKLAFCEVGNGDYLAFDMSNTEDDAPIVYLSHDNGEGHGYKIANNFIEFVDNWSRIGFVGSEDWQWLLFTTSPDSGIVADGEAAKRLRTWFGLDI</sequence>
<dbReference type="Gene3D" id="3.40.1580.10">
    <property type="entry name" value="SMI1/KNR4-like"/>
    <property type="match status" value="1"/>
</dbReference>
<dbReference type="Pfam" id="PF09346">
    <property type="entry name" value="SMI1_KNR4"/>
    <property type="match status" value="1"/>
</dbReference>
<gene>
    <name evidence="2" type="ORF">HHU08_21570</name>
</gene>
<feature type="domain" description="Knr4/Smi1-like" evidence="1">
    <location>
        <begin position="32"/>
        <end position="174"/>
    </location>
</feature>
<evidence type="ECO:0000313" key="2">
    <source>
        <dbReference type="EMBL" id="NMO79527.1"/>
    </source>
</evidence>
<accession>A0A7Y0KBQ8</accession>
<dbReference type="SUPFAM" id="SSF160631">
    <property type="entry name" value="SMI1/KNR4-like"/>
    <property type="match status" value="1"/>
</dbReference>
<evidence type="ECO:0000313" key="3">
    <source>
        <dbReference type="Proteomes" id="UP000588491"/>
    </source>
</evidence>
<proteinExistence type="predicted"/>
<dbReference type="InterPro" id="IPR037883">
    <property type="entry name" value="Knr4/Smi1-like_sf"/>
</dbReference>
<comment type="caution">
    <text evidence="2">The sequence shown here is derived from an EMBL/GenBank/DDBJ whole genome shotgun (WGS) entry which is preliminary data.</text>
</comment>
<evidence type="ECO:0000259" key="1">
    <source>
        <dbReference type="SMART" id="SM00860"/>
    </source>
</evidence>
<dbReference type="InterPro" id="IPR018958">
    <property type="entry name" value="Knr4/Smi1-like_dom"/>
</dbReference>